<dbReference type="RefSeq" id="WP_108021399.1">
    <property type="nucleotide sequence ID" value="NZ_QBKR01000001.1"/>
</dbReference>
<evidence type="ECO:0000256" key="6">
    <source>
        <dbReference type="PIRNR" id="PIRNR000535"/>
    </source>
</evidence>
<dbReference type="PANTHER" id="PTHR46566">
    <property type="entry name" value="1-PHOSPHOFRUCTOKINASE-RELATED"/>
    <property type="match status" value="1"/>
</dbReference>
<organism evidence="8 9">
    <name type="scientific">Melghirimyces profundicolus</name>
    <dbReference type="NCBI Taxonomy" id="1242148"/>
    <lineage>
        <taxon>Bacteria</taxon>
        <taxon>Bacillati</taxon>
        <taxon>Bacillota</taxon>
        <taxon>Bacilli</taxon>
        <taxon>Bacillales</taxon>
        <taxon>Thermoactinomycetaceae</taxon>
        <taxon>Melghirimyces</taxon>
    </lineage>
</organism>
<dbReference type="GO" id="GO:0005988">
    <property type="term" value="P:lactose metabolic process"/>
    <property type="evidence" value="ECO:0007669"/>
    <property type="project" value="UniProtKB-KW"/>
</dbReference>
<gene>
    <name evidence="8" type="ORF">C8P63_101129</name>
</gene>
<dbReference type="UniPathway" id="UPA00704">
    <property type="reaction ID" value="UER00715"/>
</dbReference>
<dbReference type="CDD" id="cd01164">
    <property type="entry name" value="FruK_PfkB_like"/>
    <property type="match status" value="1"/>
</dbReference>
<dbReference type="InterPro" id="IPR029056">
    <property type="entry name" value="Ribokinase-like"/>
</dbReference>
<dbReference type="PANTHER" id="PTHR46566:SF2">
    <property type="entry name" value="ATP-DEPENDENT 6-PHOSPHOFRUCTOKINASE ISOZYME 2"/>
    <property type="match status" value="1"/>
</dbReference>
<dbReference type="GO" id="GO:0044281">
    <property type="term" value="P:small molecule metabolic process"/>
    <property type="evidence" value="ECO:0007669"/>
    <property type="project" value="UniProtKB-ARBA"/>
</dbReference>
<comment type="catalytic activity">
    <reaction evidence="6">
        <text>D-tagatofuranose 6-phosphate + ATP = D-tagatofuranose 1,6-bisphosphate + ADP + H(+)</text>
        <dbReference type="Rhea" id="RHEA:12420"/>
        <dbReference type="ChEBI" id="CHEBI:15378"/>
        <dbReference type="ChEBI" id="CHEBI:30616"/>
        <dbReference type="ChEBI" id="CHEBI:58694"/>
        <dbReference type="ChEBI" id="CHEBI:58695"/>
        <dbReference type="ChEBI" id="CHEBI:456216"/>
        <dbReference type="EC" id="2.7.1.144"/>
    </reaction>
</comment>
<dbReference type="GO" id="GO:0016052">
    <property type="term" value="P:carbohydrate catabolic process"/>
    <property type="evidence" value="ECO:0007669"/>
    <property type="project" value="UniProtKB-ARBA"/>
</dbReference>
<reference evidence="8 9" key="1">
    <citation type="submission" date="2018-04" db="EMBL/GenBank/DDBJ databases">
        <title>Genomic Encyclopedia of Archaeal and Bacterial Type Strains, Phase II (KMG-II): from individual species to whole genera.</title>
        <authorList>
            <person name="Goeker M."/>
        </authorList>
    </citation>
    <scope>NUCLEOTIDE SEQUENCE [LARGE SCALE GENOMIC DNA]</scope>
    <source>
        <strain evidence="8 9">DSM 45787</strain>
    </source>
</reference>
<proteinExistence type="inferred from homology"/>
<dbReference type="EC" id="2.7.1.144" evidence="6"/>
<evidence type="ECO:0000313" key="9">
    <source>
        <dbReference type="Proteomes" id="UP000244240"/>
    </source>
</evidence>
<dbReference type="OrthoDB" id="9801219at2"/>
<keyword evidence="3 6" id="KW-0547">Nucleotide-binding</keyword>
<dbReference type="GO" id="GO:0005524">
    <property type="term" value="F:ATP binding"/>
    <property type="evidence" value="ECO:0007669"/>
    <property type="project" value="UniProtKB-KW"/>
</dbReference>
<dbReference type="GO" id="GO:2001059">
    <property type="term" value="P:D-tagatose 6-phosphate catabolic process"/>
    <property type="evidence" value="ECO:0007669"/>
    <property type="project" value="UniProtKB-UniPathway"/>
</dbReference>
<dbReference type="InterPro" id="IPR002173">
    <property type="entry name" value="Carboh/pur_kinase_PfkB_CS"/>
</dbReference>
<name>A0A2T6C9B7_9BACL</name>
<protein>
    <recommendedName>
        <fullName evidence="6">Tagatose-6-phosphate kinase</fullName>
        <ecNumber evidence="6">2.7.1.144</ecNumber>
    </recommendedName>
</protein>
<keyword evidence="2 6" id="KW-0808">Transferase</keyword>
<keyword evidence="5 6" id="KW-0067">ATP-binding</keyword>
<dbReference type="FunFam" id="3.40.1190.20:FF:000001">
    <property type="entry name" value="Phosphofructokinase"/>
    <property type="match status" value="1"/>
</dbReference>
<comment type="similarity">
    <text evidence="6">Belongs to the carbohydrate kinase PfkB family. LacC subfamily.</text>
</comment>
<dbReference type="NCBIfam" id="TIGR03168">
    <property type="entry name" value="1-PFK"/>
    <property type="match status" value="1"/>
</dbReference>
<evidence type="ECO:0000313" key="8">
    <source>
        <dbReference type="EMBL" id="PTX64909.1"/>
    </source>
</evidence>
<dbReference type="Proteomes" id="UP000244240">
    <property type="component" value="Unassembled WGS sequence"/>
</dbReference>
<dbReference type="Pfam" id="PF00294">
    <property type="entry name" value="PfkB"/>
    <property type="match status" value="1"/>
</dbReference>
<evidence type="ECO:0000256" key="3">
    <source>
        <dbReference type="ARBA" id="ARBA00022741"/>
    </source>
</evidence>
<dbReference type="PIRSF" id="PIRSF000535">
    <property type="entry name" value="1PFK/6PFK/LacC"/>
    <property type="match status" value="1"/>
</dbReference>
<evidence type="ECO:0000259" key="7">
    <source>
        <dbReference type="Pfam" id="PF00294"/>
    </source>
</evidence>
<evidence type="ECO:0000256" key="2">
    <source>
        <dbReference type="ARBA" id="ARBA00022679"/>
    </source>
</evidence>
<evidence type="ECO:0000256" key="5">
    <source>
        <dbReference type="ARBA" id="ARBA00022840"/>
    </source>
</evidence>
<keyword evidence="9" id="KW-1185">Reference proteome</keyword>
<keyword evidence="4 8" id="KW-0418">Kinase</keyword>
<evidence type="ECO:0000256" key="1">
    <source>
        <dbReference type="ARBA" id="ARBA00005380"/>
    </source>
</evidence>
<dbReference type="InterPro" id="IPR011611">
    <property type="entry name" value="PfkB_dom"/>
</dbReference>
<keyword evidence="6" id="KW-0423">Lactose metabolism</keyword>
<dbReference type="AlphaFoldDB" id="A0A2T6C9B7"/>
<evidence type="ECO:0000256" key="4">
    <source>
        <dbReference type="ARBA" id="ARBA00022777"/>
    </source>
</evidence>
<comment type="caution">
    <text evidence="8">The sequence shown here is derived from an EMBL/GenBank/DDBJ whole genome shotgun (WGS) entry which is preliminary data.</text>
</comment>
<comment type="pathway">
    <text evidence="6">Carbohydrate metabolism; D-tagatose 6-phosphate degradation; D-glyceraldehyde 3-phosphate and glycerone phosphate from D-tagatose 6-phosphate: step 1/2.</text>
</comment>
<dbReference type="EMBL" id="QBKR01000001">
    <property type="protein sequence ID" value="PTX64909.1"/>
    <property type="molecule type" value="Genomic_DNA"/>
</dbReference>
<sequence>MITVVSLNPAVDKTYSVSRMMEGKVHRVREVQRRPGGKGNNVARVLKLLDCPVRVTGFAGGANGEWIRKQLTALNIPHEYLSVEEETRHCLTILDDENATQTEFLEPGPPVSSSRWLEFKKVLSELASESRFVLFCGSLPPGLPPDAYAEGIRLARKGGARTALDTSGEALRHGMQALPDIVKPNLREFQGITGLAHPDEEDLRAHLKTWNRMGISLAVVTLGARGALATTAGDSLRIHSPSIRAVNTVGSGDAFLAGLVGGLYRDQDLPDVLRLASATAASNARHAQAGDIRPEDVKAWMKAVCITTGKTAD</sequence>
<dbReference type="GO" id="GO:0008443">
    <property type="term" value="F:phosphofructokinase activity"/>
    <property type="evidence" value="ECO:0007669"/>
    <property type="project" value="TreeGrafter"/>
</dbReference>
<dbReference type="Gene3D" id="3.40.1190.20">
    <property type="match status" value="1"/>
</dbReference>
<dbReference type="GO" id="GO:0009024">
    <property type="term" value="F:tagatose-6-phosphate kinase activity"/>
    <property type="evidence" value="ECO:0007669"/>
    <property type="project" value="UniProtKB-EC"/>
</dbReference>
<dbReference type="SUPFAM" id="SSF53613">
    <property type="entry name" value="Ribokinase-like"/>
    <property type="match status" value="1"/>
</dbReference>
<dbReference type="PROSITE" id="PS00584">
    <property type="entry name" value="PFKB_KINASES_2"/>
    <property type="match status" value="1"/>
</dbReference>
<feature type="domain" description="Carbohydrate kinase PfkB" evidence="7">
    <location>
        <begin position="8"/>
        <end position="291"/>
    </location>
</feature>
<dbReference type="InterPro" id="IPR017583">
    <property type="entry name" value="Tagatose/fructose_Pkinase"/>
</dbReference>
<accession>A0A2T6C9B7</accession>
<dbReference type="GO" id="GO:0005829">
    <property type="term" value="C:cytosol"/>
    <property type="evidence" value="ECO:0007669"/>
    <property type="project" value="TreeGrafter"/>
</dbReference>
<comment type="similarity">
    <text evidence="1">Belongs to the carbohydrate kinase pfkB family.</text>
</comment>